<reference evidence="2 3" key="1">
    <citation type="submission" date="2018-11" db="EMBL/GenBank/DDBJ databases">
        <title>Genome sequence of Saitozyma podzolica DSM 27192.</title>
        <authorList>
            <person name="Aliyu H."/>
            <person name="Gorte O."/>
            <person name="Ochsenreither K."/>
        </authorList>
    </citation>
    <scope>NUCLEOTIDE SEQUENCE [LARGE SCALE GENOMIC DNA]</scope>
    <source>
        <strain evidence="2 3">DSM 27192</strain>
    </source>
</reference>
<dbReference type="Proteomes" id="UP000279259">
    <property type="component" value="Unassembled WGS sequence"/>
</dbReference>
<comment type="caution">
    <text evidence="2">The sequence shown here is derived from an EMBL/GenBank/DDBJ whole genome shotgun (WGS) entry which is preliminary data.</text>
</comment>
<evidence type="ECO:0000256" key="1">
    <source>
        <dbReference type="SAM" id="MobiDB-lite"/>
    </source>
</evidence>
<feature type="region of interest" description="Disordered" evidence="1">
    <location>
        <begin position="87"/>
        <end position="148"/>
    </location>
</feature>
<proteinExistence type="predicted"/>
<keyword evidence="3" id="KW-1185">Reference proteome</keyword>
<gene>
    <name evidence="2" type="ORF">EHS25_004796</name>
</gene>
<name>A0A427Y2T3_9TREE</name>
<sequence>MVAPHEYALPGDLLGEQGGTARLADRRAAKAVVEASSKLGRVWLTTIPFQPSLHLTDFEVAAALQRRTLSGEGEAHWTHCGEANFFGHPQRLSPEEAMAHGTTSPNASSDRPLAPPLALESDLNPSATRPAGAMTSRFSLGLARRPRD</sequence>
<dbReference type="EMBL" id="RSCD01000020">
    <property type="protein sequence ID" value="RSH85400.1"/>
    <property type="molecule type" value="Genomic_DNA"/>
</dbReference>
<dbReference type="OrthoDB" id="2575404at2759"/>
<organism evidence="2 3">
    <name type="scientific">Saitozyma podzolica</name>
    <dbReference type="NCBI Taxonomy" id="1890683"/>
    <lineage>
        <taxon>Eukaryota</taxon>
        <taxon>Fungi</taxon>
        <taxon>Dikarya</taxon>
        <taxon>Basidiomycota</taxon>
        <taxon>Agaricomycotina</taxon>
        <taxon>Tremellomycetes</taxon>
        <taxon>Tremellales</taxon>
        <taxon>Trimorphomycetaceae</taxon>
        <taxon>Saitozyma</taxon>
    </lineage>
</organism>
<evidence type="ECO:0000313" key="3">
    <source>
        <dbReference type="Proteomes" id="UP000279259"/>
    </source>
</evidence>
<protein>
    <submittedName>
        <fullName evidence="2">Uncharacterized protein</fullName>
    </submittedName>
</protein>
<evidence type="ECO:0000313" key="2">
    <source>
        <dbReference type="EMBL" id="RSH85400.1"/>
    </source>
</evidence>
<dbReference type="AlphaFoldDB" id="A0A427Y2T3"/>
<accession>A0A427Y2T3</accession>